<accession>A0A0V0QJI4</accession>
<proteinExistence type="predicted"/>
<comment type="caution">
    <text evidence="7">The sequence shown here is derived from an EMBL/GenBank/DDBJ whole genome shotgun (WGS) entry which is preliminary data.</text>
</comment>
<dbReference type="Pfam" id="PF12796">
    <property type="entry name" value="Ank_2"/>
    <property type="match status" value="1"/>
</dbReference>
<sequence>MISLSAILRLKHRIPLELRSQASQGVVSTKVGDRLGSPRQSTGSHQNSEVKRLKAWLVLRWGTAWEVHYDFVVGHTKAKAPDPIRTPKLSVLRRGQYQGGGPLGKSTQNLLKYLKNDDTERILEALQGQENIKIYDKKGYSPLHIVIDNQNSTAMKYLIKVIDQEELYYSTKSLEEPLFYCIKLGFWEGVDILLENNVDPNKPDKNGTTPLQYAAKLNTYLPIKSLIRYKADINQYDKNGTALHYAIQVQANEVANYLIEKSKELDFDFTIQNEDGDTVLHLATIEGMGIVVQQIVEFFKENNLNNKMQALSNLKNNQGNTILHEAYLHKRNVIIQYLNENQEFLGIDQSLTNNQNKTAKQIQEEVEIKIKQEKEQLQEEKQQIKQEIRKRHEVEREMIKEMEQQAIENQKELEQALLDQQKLNMENQKKYRFFTIVTIFFILYAVYIGLKIVNNEI</sequence>
<dbReference type="InterPro" id="IPR036770">
    <property type="entry name" value="Ankyrin_rpt-contain_sf"/>
</dbReference>
<evidence type="ECO:0000256" key="3">
    <source>
        <dbReference type="PROSITE-ProRule" id="PRU00023"/>
    </source>
</evidence>
<evidence type="ECO:0000313" key="8">
    <source>
        <dbReference type="Proteomes" id="UP000054937"/>
    </source>
</evidence>
<keyword evidence="6" id="KW-0472">Membrane</keyword>
<dbReference type="Gene3D" id="1.25.40.20">
    <property type="entry name" value="Ankyrin repeat-containing domain"/>
    <property type="match status" value="1"/>
</dbReference>
<keyword evidence="2 3" id="KW-0040">ANK repeat</keyword>
<dbReference type="OMA" id="ALQIDIW"/>
<dbReference type="AlphaFoldDB" id="A0A0V0QJI4"/>
<dbReference type="PROSITE" id="PS50088">
    <property type="entry name" value="ANK_REPEAT"/>
    <property type="match status" value="1"/>
</dbReference>
<dbReference type="InterPro" id="IPR002110">
    <property type="entry name" value="Ankyrin_rpt"/>
</dbReference>
<reference evidence="7 8" key="1">
    <citation type="journal article" date="2015" name="Sci. Rep.">
        <title>Genome of the facultative scuticociliatosis pathogen Pseudocohnilembus persalinus provides insight into its virulence through horizontal gene transfer.</title>
        <authorList>
            <person name="Xiong J."/>
            <person name="Wang G."/>
            <person name="Cheng J."/>
            <person name="Tian M."/>
            <person name="Pan X."/>
            <person name="Warren A."/>
            <person name="Jiang C."/>
            <person name="Yuan D."/>
            <person name="Miao W."/>
        </authorList>
    </citation>
    <scope>NUCLEOTIDE SEQUENCE [LARGE SCALE GENOMIC DNA]</scope>
    <source>
        <strain evidence="7">36N120E</strain>
    </source>
</reference>
<evidence type="ECO:0000313" key="7">
    <source>
        <dbReference type="EMBL" id="KRX02280.1"/>
    </source>
</evidence>
<dbReference type="PROSITE" id="PS50297">
    <property type="entry name" value="ANK_REP_REGION"/>
    <property type="match status" value="1"/>
</dbReference>
<organism evidence="7 8">
    <name type="scientific">Pseudocohnilembus persalinus</name>
    <name type="common">Ciliate</name>
    <dbReference type="NCBI Taxonomy" id="266149"/>
    <lineage>
        <taxon>Eukaryota</taxon>
        <taxon>Sar</taxon>
        <taxon>Alveolata</taxon>
        <taxon>Ciliophora</taxon>
        <taxon>Intramacronucleata</taxon>
        <taxon>Oligohymenophorea</taxon>
        <taxon>Scuticociliatia</taxon>
        <taxon>Philasterida</taxon>
        <taxon>Pseudocohnilembidae</taxon>
        <taxon>Pseudocohnilembus</taxon>
    </lineage>
</organism>
<dbReference type="SMART" id="SM00248">
    <property type="entry name" value="ANK"/>
    <property type="match status" value="6"/>
</dbReference>
<dbReference type="EMBL" id="LDAU01000156">
    <property type="protein sequence ID" value="KRX02280.1"/>
    <property type="molecule type" value="Genomic_DNA"/>
</dbReference>
<keyword evidence="4" id="KW-0175">Coiled coil</keyword>
<evidence type="ECO:0000256" key="6">
    <source>
        <dbReference type="SAM" id="Phobius"/>
    </source>
</evidence>
<keyword evidence="6" id="KW-0812">Transmembrane</keyword>
<feature type="compositionally biased region" description="Polar residues" evidence="5">
    <location>
        <begin position="38"/>
        <end position="47"/>
    </location>
</feature>
<evidence type="ECO:0000256" key="1">
    <source>
        <dbReference type="ARBA" id="ARBA00022737"/>
    </source>
</evidence>
<dbReference type="Proteomes" id="UP000054937">
    <property type="component" value="Unassembled WGS sequence"/>
</dbReference>
<keyword evidence="6" id="KW-1133">Transmembrane helix</keyword>
<evidence type="ECO:0000256" key="5">
    <source>
        <dbReference type="SAM" id="MobiDB-lite"/>
    </source>
</evidence>
<feature type="coiled-coil region" evidence="4">
    <location>
        <begin position="356"/>
        <end position="419"/>
    </location>
</feature>
<gene>
    <name evidence="7" type="ORF">PPERSA_04902</name>
</gene>
<dbReference type="PANTHER" id="PTHR24198">
    <property type="entry name" value="ANKYRIN REPEAT AND PROTEIN KINASE DOMAIN-CONTAINING PROTEIN"/>
    <property type="match status" value="1"/>
</dbReference>
<keyword evidence="8" id="KW-1185">Reference proteome</keyword>
<dbReference type="InParanoid" id="A0A0V0QJI4"/>
<protein>
    <submittedName>
        <fullName evidence="7">Ankyrin repeat-containing domain</fullName>
    </submittedName>
</protein>
<feature type="region of interest" description="Disordered" evidence="5">
    <location>
        <begin position="27"/>
        <end position="47"/>
    </location>
</feature>
<evidence type="ECO:0000256" key="4">
    <source>
        <dbReference type="SAM" id="Coils"/>
    </source>
</evidence>
<feature type="repeat" description="ANK" evidence="3">
    <location>
        <begin position="206"/>
        <end position="238"/>
    </location>
</feature>
<dbReference type="OrthoDB" id="194358at2759"/>
<feature type="transmembrane region" description="Helical" evidence="6">
    <location>
        <begin position="431"/>
        <end position="450"/>
    </location>
</feature>
<name>A0A0V0QJI4_PSEPJ</name>
<keyword evidence="1" id="KW-0677">Repeat</keyword>
<dbReference type="SUPFAM" id="SSF48403">
    <property type="entry name" value="Ankyrin repeat"/>
    <property type="match status" value="1"/>
</dbReference>
<dbReference type="PANTHER" id="PTHR24198:SF165">
    <property type="entry name" value="ANKYRIN REPEAT-CONTAINING PROTEIN-RELATED"/>
    <property type="match status" value="1"/>
</dbReference>
<evidence type="ECO:0000256" key="2">
    <source>
        <dbReference type="ARBA" id="ARBA00023043"/>
    </source>
</evidence>